<keyword evidence="4" id="KW-0949">S-adenosyl-L-methionine</keyword>
<dbReference type="STRING" id="759273.H1V8P9"/>
<feature type="non-terminal residue" evidence="5">
    <location>
        <position position="1"/>
    </location>
</feature>
<keyword evidence="2" id="KW-0489">Methyltransferase</keyword>
<evidence type="ECO:0000256" key="3">
    <source>
        <dbReference type="ARBA" id="ARBA00022679"/>
    </source>
</evidence>
<dbReference type="HOGENOM" id="CLU_3193941_0_0_1"/>
<sequence>TVTDVQNRVDEKFRALFEQAGLRLVKTELQRGFPKELFPVRMYALK</sequence>
<dbReference type="GO" id="GO:0032259">
    <property type="term" value="P:methylation"/>
    <property type="evidence" value="ECO:0007669"/>
    <property type="project" value="UniProtKB-KW"/>
</dbReference>
<evidence type="ECO:0000256" key="2">
    <source>
        <dbReference type="ARBA" id="ARBA00022603"/>
    </source>
</evidence>
<keyword evidence="3" id="KW-0808">Transferase</keyword>
<dbReference type="GO" id="GO:0008276">
    <property type="term" value="F:protein methyltransferase activity"/>
    <property type="evidence" value="ECO:0007669"/>
    <property type="project" value="UniProtKB-ARBA"/>
</dbReference>
<evidence type="ECO:0000313" key="6">
    <source>
        <dbReference type="Proteomes" id="UP000007174"/>
    </source>
</evidence>
<dbReference type="InterPro" id="IPR008576">
    <property type="entry name" value="MeTrfase_NTM1"/>
</dbReference>
<reference evidence="6" key="1">
    <citation type="journal article" date="2012" name="Nat. Genet.">
        <title>Lifestyle transitions in plant pathogenic Colletotrichum fungi deciphered by genome and transcriptome analyses.</title>
        <authorList>
            <person name="O'Connell R.J."/>
            <person name="Thon M.R."/>
            <person name="Hacquard S."/>
            <person name="Amyotte S.G."/>
            <person name="Kleemann J."/>
            <person name="Torres M.F."/>
            <person name="Damm U."/>
            <person name="Buiate E.A."/>
            <person name="Epstein L."/>
            <person name="Alkan N."/>
            <person name="Altmueller J."/>
            <person name="Alvarado-Balderrama L."/>
            <person name="Bauser C.A."/>
            <person name="Becker C."/>
            <person name="Birren B.W."/>
            <person name="Chen Z."/>
            <person name="Choi J."/>
            <person name="Crouch J.A."/>
            <person name="Duvick J.P."/>
            <person name="Farman M.A."/>
            <person name="Gan P."/>
            <person name="Heiman D."/>
            <person name="Henrissat B."/>
            <person name="Howard R.J."/>
            <person name="Kabbage M."/>
            <person name="Koch C."/>
            <person name="Kracher B."/>
            <person name="Kubo Y."/>
            <person name="Law A.D."/>
            <person name="Lebrun M.-H."/>
            <person name="Lee Y.-H."/>
            <person name="Miyara I."/>
            <person name="Moore N."/>
            <person name="Neumann U."/>
            <person name="Nordstroem K."/>
            <person name="Panaccione D.G."/>
            <person name="Panstruga R."/>
            <person name="Place M."/>
            <person name="Proctor R.H."/>
            <person name="Prusky D."/>
            <person name="Rech G."/>
            <person name="Reinhardt R."/>
            <person name="Rollins J.A."/>
            <person name="Rounsley S."/>
            <person name="Schardl C.L."/>
            <person name="Schwartz D.C."/>
            <person name="Shenoy N."/>
            <person name="Shirasu K."/>
            <person name="Sikhakolli U.R."/>
            <person name="Stueber K."/>
            <person name="Sukno S.A."/>
            <person name="Sweigard J.A."/>
            <person name="Takano Y."/>
            <person name="Takahara H."/>
            <person name="Trail F."/>
            <person name="van der Does H.C."/>
            <person name="Voll L.M."/>
            <person name="Will I."/>
            <person name="Young S."/>
            <person name="Zeng Q."/>
            <person name="Zhang J."/>
            <person name="Zhou S."/>
            <person name="Dickman M.B."/>
            <person name="Schulze-Lefert P."/>
            <person name="Ver Loren van Themaat E."/>
            <person name="Ma L.-J."/>
            <person name="Vaillancourt L.J."/>
        </authorList>
    </citation>
    <scope>NUCLEOTIDE SEQUENCE [LARGE SCALE GENOMIC DNA]</scope>
    <source>
        <strain evidence="6">IMI 349063</strain>
    </source>
</reference>
<dbReference type="Gene3D" id="3.40.50.150">
    <property type="entry name" value="Vaccinia Virus protein VP39"/>
    <property type="match status" value="1"/>
</dbReference>
<evidence type="ECO:0000256" key="1">
    <source>
        <dbReference type="ARBA" id="ARBA00009059"/>
    </source>
</evidence>
<proteinExistence type="inferred from homology"/>
<dbReference type="AlphaFoldDB" id="H1V8P9"/>
<evidence type="ECO:0000256" key="4">
    <source>
        <dbReference type="ARBA" id="ARBA00022691"/>
    </source>
</evidence>
<dbReference type="InterPro" id="IPR029063">
    <property type="entry name" value="SAM-dependent_MTases_sf"/>
</dbReference>
<gene>
    <name evidence="5" type="ORF">CH063_08135</name>
</gene>
<dbReference type="EMBL" id="CACQ02002055">
    <property type="protein sequence ID" value="CCF36602.1"/>
    <property type="molecule type" value="Genomic_DNA"/>
</dbReference>
<protein>
    <recommendedName>
        <fullName evidence="7">SAM-dependent methyltransferase</fullName>
    </recommendedName>
</protein>
<accession>H1V8P9</accession>
<evidence type="ECO:0008006" key="7">
    <source>
        <dbReference type="Google" id="ProtNLM"/>
    </source>
</evidence>
<dbReference type="eggNOG" id="KOG3178">
    <property type="taxonomic scope" value="Eukaryota"/>
</dbReference>
<comment type="similarity">
    <text evidence="1">Belongs to the methyltransferase superfamily. NTM1 family.</text>
</comment>
<dbReference type="VEuPathDB" id="FungiDB:CH63R_03097"/>
<dbReference type="Pfam" id="PF05891">
    <property type="entry name" value="Methyltransf_PK"/>
    <property type="match status" value="1"/>
</dbReference>
<organism evidence="5 6">
    <name type="scientific">Colletotrichum higginsianum (strain IMI 349063)</name>
    <name type="common">Crucifer anthracnose fungus</name>
    <dbReference type="NCBI Taxonomy" id="759273"/>
    <lineage>
        <taxon>Eukaryota</taxon>
        <taxon>Fungi</taxon>
        <taxon>Dikarya</taxon>
        <taxon>Ascomycota</taxon>
        <taxon>Pezizomycotina</taxon>
        <taxon>Sordariomycetes</taxon>
        <taxon>Hypocreomycetidae</taxon>
        <taxon>Glomerellales</taxon>
        <taxon>Glomerellaceae</taxon>
        <taxon>Colletotrichum</taxon>
        <taxon>Colletotrichum destructivum species complex</taxon>
    </lineage>
</organism>
<evidence type="ECO:0000313" key="5">
    <source>
        <dbReference type="EMBL" id="CCF36602.1"/>
    </source>
</evidence>
<name>H1V8P9_COLHI</name>
<dbReference type="Proteomes" id="UP000007174">
    <property type="component" value="Unassembled WGS sequence"/>
</dbReference>